<accession>A0A1Y2I4A2</accession>
<dbReference type="Proteomes" id="UP000193411">
    <property type="component" value="Unassembled WGS sequence"/>
</dbReference>
<name>A0A1Y2I4A2_9FUNG</name>
<evidence type="ECO:0000313" key="2">
    <source>
        <dbReference type="EMBL" id="ORZ41700.1"/>
    </source>
</evidence>
<evidence type="ECO:0000313" key="3">
    <source>
        <dbReference type="Proteomes" id="UP000193411"/>
    </source>
</evidence>
<proteinExistence type="predicted"/>
<keyword evidence="3" id="KW-1185">Reference proteome</keyword>
<dbReference type="EMBL" id="MCFL01000001">
    <property type="protein sequence ID" value="ORZ41700.1"/>
    <property type="molecule type" value="Genomic_DNA"/>
</dbReference>
<organism evidence="2 3">
    <name type="scientific">Catenaria anguillulae PL171</name>
    <dbReference type="NCBI Taxonomy" id="765915"/>
    <lineage>
        <taxon>Eukaryota</taxon>
        <taxon>Fungi</taxon>
        <taxon>Fungi incertae sedis</taxon>
        <taxon>Blastocladiomycota</taxon>
        <taxon>Blastocladiomycetes</taxon>
        <taxon>Blastocladiales</taxon>
        <taxon>Catenariaceae</taxon>
        <taxon>Catenaria</taxon>
    </lineage>
</organism>
<gene>
    <name evidence="2" type="ORF">BCR44DRAFT_1012116</name>
</gene>
<reference evidence="2 3" key="1">
    <citation type="submission" date="2016-07" db="EMBL/GenBank/DDBJ databases">
        <title>Pervasive Adenine N6-methylation of Active Genes in Fungi.</title>
        <authorList>
            <consortium name="DOE Joint Genome Institute"/>
            <person name="Mondo S.J."/>
            <person name="Dannebaum R.O."/>
            <person name="Kuo R.C."/>
            <person name="Labutti K."/>
            <person name="Haridas S."/>
            <person name="Kuo A."/>
            <person name="Salamov A."/>
            <person name="Ahrendt S.R."/>
            <person name="Lipzen A."/>
            <person name="Sullivan W."/>
            <person name="Andreopoulos W.B."/>
            <person name="Clum A."/>
            <person name="Lindquist E."/>
            <person name="Daum C."/>
            <person name="Ramamoorthy G.K."/>
            <person name="Gryganskyi A."/>
            <person name="Culley D."/>
            <person name="Magnuson J.K."/>
            <person name="James T.Y."/>
            <person name="O'Malley M.A."/>
            <person name="Stajich J.E."/>
            <person name="Spatafora J.W."/>
            <person name="Visel A."/>
            <person name="Grigoriev I.V."/>
        </authorList>
    </citation>
    <scope>NUCLEOTIDE SEQUENCE [LARGE SCALE GENOMIC DNA]</scope>
    <source>
        <strain evidence="2 3">PL171</strain>
    </source>
</reference>
<comment type="caution">
    <text evidence="2">The sequence shown here is derived from an EMBL/GenBank/DDBJ whole genome shotgun (WGS) entry which is preliminary data.</text>
</comment>
<evidence type="ECO:0000256" key="1">
    <source>
        <dbReference type="SAM" id="MobiDB-lite"/>
    </source>
</evidence>
<sequence>MSQSSGSSEYEQEHEEEHEEDWYGHDDEHDDYGDVSVAGDRFGQAVVIAARAGRGSSGTNGAVGQKGAGAKQFVGGGGGASAGGGVVAAARRVRRLRARRLR</sequence>
<feature type="compositionally biased region" description="Acidic residues" evidence="1">
    <location>
        <begin position="10"/>
        <end position="20"/>
    </location>
</feature>
<feature type="region of interest" description="Disordered" evidence="1">
    <location>
        <begin position="1"/>
        <end position="36"/>
    </location>
</feature>
<protein>
    <submittedName>
        <fullName evidence="2">Uncharacterized protein</fullName>
    </submittedName>
</protein>
<dbReference type="AlphaFoldDB" id="A0A1Y2I4A2"/>